<name>A0A1M4UA56_9ACTN</name>
<dbReference type="Proteomes" id="UP000184295">
    <property type="component" value="Unassembled WGS sequence"/>
</dbReference>
<evidence type="ECO:0000256" key="2">
    <source>
        <dbReference type="ARBA" id="ARBA00023027"/>
    </source>
</evidence>
<dbReference type="AlphaFoldDB" id="A0A1M4UA56"/>
<dbReference type="OrthoDB" id="4324715at2"/>
<dbReference type="SUPFAM" id="SSF51735">
    <property type="entry name" value="NAD(P)-binding Rossmann-fold domains"/>
    <property type="match status" value="1"/>
</dbReference>
<dbReference type="STRING" id="1121881.SAMN02745225_00902"/>
<evidence type="ECO:0000313" key="4">
    <source>
        <dbReference type="EMBL" id="SHE53741.1"/>
    </source>
</evidence>
<dbReference type="InterPro" id="IPR029753">
    <property type="entry name" value="D-isomer_DH_CS"/>
</dbReference>
<dbReference type="CDD" id="cd12166">
    <property type="entry name" value="2-Hacid_dh_7"/>
    <property type="match status" value="1"/>
</dbReference>
<dbReference type="InterPro" id="IPR036291">
    <property type="entry name" value="NAD(P)-bd_dom_sf"/>
</dbReference>
<keyword evidence="1" id="KW-0560">Oxidoreductase</keyword>
<dbReference type="Gene3D" id="3.40.50.720">
    <property type="entry name" value="NAD(P)-binding Rossmann-like Domain"/>
    <property type="match status" value="2"/>
</dbReference>
<evidence type="ECO:0000259" key="3">
    <source>
        <dbReference type="Pfam" id="PF02826"/>
    </source>
</evidence>
<evidence type="ECO:0000256" key="1">
    <source>
        <dbReference type="ARBA" id="ARBA00023002"/>
    </source>
</evidence>
<dbReference type="PANTHER" id="PTHR43333">
    <property type="entry name" value="2-HACID_DH_C DOMAIN-CONTAINING PROTEIN"/>
    <property type="match status" value="1"/>
</dbReference>
<dbReference type="SUPFAM" id="SSF52283">
    <property type="entry name" value="Formate/glycerate dehydrogenase catalytic domain-like"/>
    <property type="match status" value="1"/>
</dbReference>
<reference evidence="5" key="1">
    <citation type="submission" date="2016-11" db="EMBL/GenBank/DDBJ databases">
        <authorList>
            <person name="Varghese N."/>
            <person name="Submissions S."/>
        </authorList>
    </citation>
    <scope>NUCLEOTIDE SEQUENCE [LARGE SCALE GENOMIC DNA]</scope>
    <source>
        <strain evidence="5">DSM 19514</strain>
    </source>
</reference>
<accession>A0A1M4UA56</accession>
<dbReference type="GO" id="GO:0016616">
    <property type="term" value="F:oxidoreductase activity, acting on the CH-OH group of donors, NAD or NADP as acceptor"/>
    <property type="evidence" value="ECO:0007669"/>
    <property type="project" value="UniProtKB-ARBA"/>
</dbReference>
<feature type="domain" description="D-isomer specific 2-hydroxyacid dehydrogenase NAD-binding" evidence="3">
    <location>
        <begin position="101"/>
        <end position="268"/>
    </location>
</feature>
<dbReference type="PROSITE" id="PS00671">
    <property type="entry name" value="D_2_HYDROXYACID_DH_3"/>
    <property type="match status" value="1"/>
</dbReference>
<dbReference type="EMBL" id="FQUL01000009">
    <property type="protein sequence ID" value="SHE53741.1"/>
    <property type="molecule type" value="Genomic_DNA"/>
</dbReference>
<protein>
    <submittedName>
        <fullName evidence="4">Phosphoglycerate dehydrogenase</fullName>
    </submittedName>
</protein>
<gene>
    <name evidence="4" type="ORF">SAMN02745225_00902</name>
</gene>
<keyword evidence="2" id="KW-0520">NAD</keyword>
<dbReference type="InterPro" id="IPR006140">
    <property type="entry name" value="D-isomer_DH_NAD-bd"/>
</dbReference>
<sequence>MSVVIPPLLSSIKEEFPDLEIEIWEQTGRNTLPKTKDHCRFYVPGYMSGRSSIMISNQMPQIEVVQLLTAGVDGVRSLIPQSATLCNAKGVHDASTAELAVALALNARRGLDGFHKKQMRGVWQPKTYPSLADSKVLIVGYGSIGAALERRLLPFEVEITRVTRRARQGTHEVTDLLKLLPDADVVFLLVPLTPETEGFYNAAMFEAMKPGSVLVNVARGPVVDTKDLLNALKVGKIFAAIDVVDPEPLPPDHPLWTMDNCIVTPHIGGNSTAFYKRAHQLVMENLARFISHEPLLNVISGEY</sequence>
<dbReference type="RefSeq" id="WP_084660190.1">
    <property type="nucleotide sequence ID" value="NZ_FQUL01000009.1"/>
</dbReference>
<dbReference type="Pfam" id="PF02826">
    <property type="entry name" value="2-Hacid_dh_C"/>
    <property type="match status" value="1"/>
</dbReference>
<keyword evidence="5" id="KW-1185">Reference proteome</keyword>
<dbReference type="GO" id="GO:0051287">
    <property type="term" value="F:NAD binding"/>
    <property type="evidence" value="ECO:0007669"/>
    <property type="project" value="InterPro"/>
</dbReference>
<evidence type="ECO:0000313" key="5">
    <source>
        <dbReference type="Proteomes" id="UP000184295"/>
    </source>
</evidence>
<proteinExistence type="predicted"/>
<organism evidence="4 5">
    <name type="scientific">Ferrithrix thermotolerans DSM 19514</name>
    <dbReference type="NCBI Taxonomy" id="1121881"/>
    <lineage>
        <taxon>Bacteria</taxon>
        <taxon>Bacillati</taxon>
        <taxon>Actinomycetota</taxon>
        <taxon>Acidimicrobiia</taxon>
        <taxon>Acidimicrobiales</taxon>
        <taxon>Acidimicrobiaceae</taxon>
        <taxon>Ferrithrix</taxon>
    </lineage>
</organism>
<dbReference type="PANTHER" id="PTHR43333:SF1">
    <property type="entry name" value="D-ISOMER SPECIFIC 2-HYDROXYACID DEHYDROGENASE NAD-BINDING DOMAIN-CONTAINING PROTEIN"/>
    <property type="match status" value="1"/>
</dbReference>